<dbReference type="PROSITE" id="PS50103">
    <property type="entry name" value="ZF_C3H1"/>
    <property type="match status" value="2"/>
</dbReference>
<protein>
    <recommendedName>
        <fullName evidence="3">C3H1-type domain-containing protein</fullName>
    </recommendedName>
</protein>
<accession>A0AAD3CU59</accession>
<name>A0AAD3CU59_9STRA</name>
<keyword evidence="1" id="KW-0863">Zinc-finger</keyword>
<keyword evidence="1" id="KW-0479">Metal-binding</keyword>
<dbReference type="AlphaFoldDB" id="A0AAD3CU59"/>
<feature type="compositionally biased region" description="Basic and acidic residues" evidence="2">
    <location>
        <begin position="18"/>
        <end position="32"/>
    </location>
</feature>
<reference evidence="4 5" key="1">
    <citation type="journal article" date="2021" name="Sci. Rep.">
        <title>The genome of the diatom Chaetoceros tenuissimus carries an ancient integrated fragment of an extant virus.</title>
        <authorList>
            <person name="Hongo Y."/>
            <person name="Kimura K."/>
            <person name="Takaki Y."/>
            <person name="Yoshida Y."/>
            <person name="Baba S."/>
            <person name="Kobayashi G."/>
            <person name="Nagasaki K."/>
            <person name="Hano T."/>
            <person name="Tomaru Y."/>
        </authorList>
    </citation>
    <scope>NUCLEOTIDE SEQUENCE [LARGE SCALE GENOMIC DNA]</scope>
    <source>
        <strain evidence="4 5">NIES-3715</strain>
    </source>
</reference>
<feature type="region of interest" description="Disordered" evidence="2">
    <location>
        <begin position="1"/>
        <end position="53"/>
    </location>
</feature>
<proteinExistence type="predicted"/>
<dbReference type="EMBL" id="BLLK01000045">
    <property type="protein sequence ID" value="GFH50955.1"/>
    <property type="molecule type" value="Genomic_DNA"/>
</dbReference>
<evidence type="ECO:0000256" key="1">
    <source>
        <dbReference type="PROSITE-ProRule" id="PRU00723"/>
    </source>
</evidence>
<keyword evidence="1" id="KW-0862">Zinc</keyword>
<feature type="zinc finger region" description="C3H1-type" evidence="1">
    <location>
        <begin position="192"/>
        <end position="220"/>
    </location>
</feature>
<dbReference type="Proteomes" id="UP001054902">
    <property type="component" value="Unassembled WGS sequence"/>
</dbReference>
<dbReference type="InterPro" id="IPR000571">
    <property type="entry name" value="Znf_CCCH"/>
</dbReference>
<gene>
    <name evidence="4" type="ORF">CTEN210_07431</name>
</gene>
<evidence type="ECO:0000259" key="3">
    <source>
        <dbReference type="PROSITE" id="PS50103"/>
    </source>
</evidence>
<keyword evidence="5" id="KW-1185">Reference proteome</keyword>
<feature type="zinc finger region" description="C3H1-type" evidence="1">
    <location>
        <begin position="381"/>
        <end position="409"/>
    </location>
</feature>
<dbReference type="GO" id="GO:0008270">
    <property type="term" value="F:zinc ion binding"/>
    <property type="evidence" value="ECO:0007669"/>
    <property type="project" value="UniProtKB-KW"/>
</dbReference>
<feature type="domain" description="C3H1-type" evidence="3">
    <location>
        <begin position="192"/>
        <end position="220"/>
    </location>
</feature>
<dbReference type="SMART" id="SM00356">
    <property type="entry name" value="ZnF_C3H1"/>
    <property type="match status" value="2"/>
</dbReference>
<evidence type="ECO:0000256" key="2">
    <source>
        <dbReference type="SAM" id="MobiDB-lite"/>
    </source>
</evidence>
<evidence type="ECO:0000313" key="4">
    <source>
        <dbReference type="EMBL" id="GFH50955.1"/>
    </source>
</evidence>
<evidence type="ECO:0000313" key="5">
    <source>
        <dbReference type="Proteomes" id="UP001054902"/>
    </source>
</evidence>
<comment type="caution">
    <text evidence="4">The sequence shown here is derived from an EMBL/GenBank/DDBJ whole genome shotgun (WGS) entry which is preliminary data.</text>
</comment>
<feature type="domain" description="C3H1-type" evidence="3">
    <location>
        <begin position="381"/>
        <end position="409"/>
    </location>
</feature>
<sequence>MATVESEGNEAATGSSVKEIHEIEGKNDESPSRKRKRDLMGSTNSDDCKPSSFDSRNDIEPVWYEISCDAEELESLLFCIRRTSAREKLFKFIENLKILSTKLKRHDEITNHLISQSASSKEILKRHSLLENENNQIQKQKKPRIFPLENKDVPGDSILSSLKSESSMPTSSLNAEAPLLKTKDDFVKNNNRGSKMHCPDFESTNQCPLGASCNLLHIYSPKDPAISVMKQGESVKPTYTKIDLENVYEKYRKVTLTKSNYSEKIKADQFSVPFYSCALKCPLDNTVYYSSPFPGDSYVKAIKSKQNIWWYSSMRDAKDVLATIVINDLKQRFIVPKTFVPRDWGDKSMQKISAKHNVNSTSAATVIPILPDIKPLYFMESNYGKRCTQFYSQEGCPFGPNCAYAHVHFPKSINNLSFPSKLALLAAYKKNFQVELMDRMFGHNVHQSESPFYVISAFDNLGAQWFTSAFQCPVEKTIFYAAGGQSGRLNNQNMFLYPTVEEAKLAVSGVVLNSFQERHLSGDWNATDFNLQCHAAVIHHPPTAQQHVQSQCQNNALSPNQRQPQQSCTQTHVVNQQIIHQAPITYQQTLENQKIPPPPPPKS</sequence>
<organism evidence="4 5">
    <name type="scientific">Chaetoceros tenuissimus</name>
    <dbReference type="NCBI Taxonomy" id="426638"/>
    <lineage>
        <taxon>Eukaryota</taxon>
        <taxon>Sar</taxon>
        <taxon>Stramenopiles</taxon>
        <taxon>Ochrophyta</taxon>
        <taxon>Bacillariophyta</taxon>
        <taxon>Coscinodiscophyceae</taxon>
        <taxon>Chaetocerotophycidae</taxon>
        <taxon>Chaetocerotales</taxon>
        <taxon>Chaetocerotaceae</taxon>
        <taxon>Chaetoceros</taxon>
    </lineage>
</organism>